<feature type="transmembrane region" description="Helical" evidence="1">
    <location>
        <begin position="7"/>
        <end position="28"/>
    </location>
</feature>
<gene>
    <name evidence="3" type="ORF">HNQ39_003062</name>
</gene>
<comment type="caution">
    <text evidence="3">The sequence shown here is derived from an EMBL/GenBank/DDBJ whole genome shotgun (WGS) entry which is preliminary data.</text>
</comment>
<protein>
    <submittedName>
        <fullName evidence="3">Prepilin-type N-terminal cleavage/methylation domain-containing protein/prepilin-type processing-associated H-X9-DG protein</fullName>
    </submittedName>
</protein>
<dbReference type="InterPro" id="IPR012902">
    <property type="entry name" value="N_methyl_site"/>
</dbReference>
<proteinExistence type="predicted"/>
<dbReference type="Pfam" id="PF07963">
    <property type="entry name" value="N_methyl"/>
    <property type="match status" value="1"/>
</dbReference>
<keyword evidence="1" id="KW-1133">Transmembrane helix</keyword>
<dbReference type="Proteomes" id="UP000520814">
    <property type="component" value="Unassembled WGS sequence"/>
</dbReference>
<sequence>MRRFFTLIELLVVIAIIAILAAILFPVFSQAREKARQAACLSNLRQLGLGFGMYTQDYDERLPDRRDLKTSLGYKPWGAAWPTSDPRGGWVVPVLDPYLKNREILSCPSVAGKMAGVVQVEQSGARYWLWRFDRPDNPVPLDNFWGKTPDQAVDELRQANNPQAGLPDGVAEVELAVDPYFPKTIPTVPATLKGKAVHLGGRNRLFLDGHAKWLRDVRTD</sequence>
<accession>A0A7W9SR17</accession>
<dbReference type="SUPFAM" id="SSF54523">
    <property type="entry name" value="Pili subunits"/>
    <property type="match status" value="1"/>
</dbReference>
<dbReference type="AlphaFoldDB" id="A0A7W9SR17"/>
<dbReference type="PANTHER" id="PTHR30093:SF2">
    <property type="entry name" value="TYPE II SECRETION SYSTEM PROTEIN H"/>
    <property type="match status" value="1"/>
</dbReference>
<keyword evidence="1" id="KW-0812">Transmembrane</keyword>
<dbReference type="EMBL" id="JACHGW010000003">
    <property type="protein sequence ID" value="MBB6051252.1"/>
    <property type="molecule type" value="Genomic_DNA"/>
</dbReference>
<keyword evidence="4" id="KW-1185">Reference proteome</keyword>
<dbReference type="RefSeq" id="WP_184197870.1">
    <property type="nucleotide sequence ID" value="NZ_JACHGW010000003.1"/>
</dbReference>
<reference evidence="3 4" key="1">
    <citation type="submission" date="2020-08" db="EMBL/GenBank/DDBJ databases">
        <title>Genomic Encyclopedia of Type Strains, Phase IV (KMG-IV): sequencing the most valuable type-strain genomes for metagenomic binning, comparative biology and taxonomic classification.</title>
        <authorList>
            <person name="Goeker M."/>
        </authorList>
    </citation>
    <scope>NUCLEOTIDE SEQUENCE [LARGE SCALE GENOMIC DNA]</scope>
    <source>
        <strain evidence="3 4">DSM 23562</strain>
    </source>
</reference>
<organism evidence="3 4">
    <name type="scientific">Armatimonas rosea</name>
    <dbReference type="NCBI Taxonomy" id="685828"/>
    <lineage>
        <taxon>Bacteria</taxon>
        <taxon>Bacillati</taxon>
        <taxon>Armatimonadota</taxon>
        <taxon>Armatimonadia</taxon>
        <taxon>Armatimonadales</taxon>
        <taxon>Armatimonadaceae</taxon>
        <taxon>Armatimonas</taxon>
    </lineage>
</organism>
<dbReference type="NCBIfam" id="TIGR02532">
    <property type="entry name" value="IV_pilin_GFxxxE"/>
    <property type="match status" value="1"/>
</dbReference>
<dbReference type="PANTHER" id="PTHR30093">
    <property type="entry name" value="GENERAL SECRETION PATHWAY PROTEIN G"/>
    <property type="match status" value="1"/>
</dbReference>
<evidence type="ECO:0000259" key="2">
    <source>
        <dbReference type="Pfam" id="PF07596"/>
    </source>
</evidence>
<name>A0A7W9SR17_ARMRO</name>
<dbReference type="Gene3D" id="3.30.700.10">
    <property type="entry name" value="Glycoprotein, Type 4 Pilin"/>
    <property type="match status" value="1"/>
</dbReference>
<dbReference type="Pfam" id="PF07596">
    <property type="entry name" value="SBP_bac_10"/>
    <property type="match status" value="1"/>
</dbReference>
<evidence type="ECO:0000313" key="3">
    <source>
        <dbReference type="EMBL" id="MBB6051252.1"/>
    </source>
</evidence>
<evidence type="ECO:0000256" key="1">
    <source>
        <dbReference type="SAM" id="Phobius"/>
    </source>
</evidence>
<dbReference type="InterPro" id="IPR011453">
    <property type="entry name" value="DUF1559"/>
</dbReference>
<feature type="domain" description="DUF1559" evidence="2">
    <location>
        <begin position="30"/>
        <end position="100"/>
    </location>
</feature>
<evidence type="ECO:0000313" key="4">
    <source>
        <dbReference type="Proteomes" id="UP000520814"/>
    </source>
</evidence>
<dbReference type="InterPro" id="IPR045584">
    <property type="entry name" value="Pilin-like"/>
</dbReference>
<keyword evidence="1" id="KW-0472">Membrane</keyword>